<dbReference type="InterPro" id="IPR044643">
    <property type="entry name" value="TrpF_fam"/>
</dbReference>
<keyword evidence="12" id="KW-1185">Reference proteome</keyword>
<evidence type="ECO:0000256" key="9">
    <source>
        <dbReference type="HAMAP-Rule" id="MF_00135"/>
    </source>
</evidence>
<dbReference type="Proteomes" id="UP001651880">
    <property type="component" value="Unassembled WGS sequence"/>
</dbReference>
<accession>A0ABT1NC89</accession>
<gene>
    <name evidence="9" type="primary">trpF</name>
    <name evidence="11" type="ORF">LJD61_04880</name>
</gene>
<evidence type="ECO:0000313" key="12">
    <source>
        <dbReference type="Proteomes" id="UP001651880"/>
    </source>
</evidence>
<evidence type="ECO:0000256" key="3">
    <source>
        <dbReference type="ARBA" id="ARBA00012572"/>
    </source>
</evidence>
<comment type="pathway">
    <text evidence="2 9">Amino-acid biosynthesis; L-tryptophan biosynthesis; L-tryptophan from chorismate: step 3/5.</text>
</comment>
<dbReference type="Pfam" id="PF00697">
    <property type="entry name" value="PRAI"/>
    <property type="match status" value="1"/>
</dbReference>
<evidence type="ECO:0000256" key="5">
    <source>
        <dbReference type="ARBA" id="ARBA00022605"/>
    </source>
</evidence>
<dbReference type="Gene3D" id="3.20.20.70">
    <property type="entry name" value="Aldolase class I"/>
    <property type="match status" value="1"/>
</dbReference>
<reference evidence="11 12" key="1">
    <citation type="submission" date="2021-10" db="EMBL/GenBank/DDBJ databases">
        <title>Lutispora strain m25 sp. nov., a thermophilic, non-spore-forming bacterium isolated from a lab-scale methanogenic bioreactor digesting anaerobic sludge.</title>
        <authorList>
            <person name="El Houari A."/>
            <person name="Mcdonald J."/>
        </authorList>
    </citation>
    <scope>NUCLEOTIDE SEQUENCE [LARGE SCALE GENOMIC DNA]</scope>
    <source>
        <strain evidence="12">m25</strain>
    </source>
</reference>
<comment type="caution">
    <text evidence="11">The sequence shown here is derived from an EMBL/GenBank/DDBJ whole genome shotgun (WGS) entry which is preliminary data.</text>
</comment>
<sequence>MRTRVKFCGITSEADAMEAVAAGADSLGFVISKSPRQIHPKSVRDIVMKLPPMVTSIGVFVNENAAYVEQVSELCKFNAIQLQGAENLDEFSFKIPVIKAYKINAPHDLKQLNIDTRICACLFDSKSHDAPGGTGITFDWNIIKGTIFPKPLILAGGLTPANVSEAIRVLRPYAVDVSSGIEKAKGIKDVNLMHAFVQQVRMADRSD</sequence>
<evidence type="ECO:0000256" key="1">
    <source>
        <dbReference type="ARBA" id="ARBA00001164"/>
    </source>
</evidence>
<evidence type="ECO:0000256" key="8">
    <source>
        <dbReference type="ARBA" id="ARBA00023235"/>
    </source>
</evidence>
<dbReference type="InterPro" id="IPR011060">
    <property type="entry name" value="RibuloseP-bd_barrel"/>
</dbReference>
<evidence type="ECO:0000256" key="2">
    <source>
        <dbReference type="ARBA" id="ARBA00004664"/>
    </source>
</evidence>
<keyword evidence="6 9" id="KW-0822">Tryptophan biosynthesis</keyword>
<dbReference type="NCBIfam" id="NF002298">
    <property type="entry name" value="PRK01222.1-4"/>
    <property type="match status" value="1"/>
</dbReference>
<dbReference type="EC" id="5.3.1.24" evidence="3 9"/>
<evidence type="ECO:0000256" key="7">
    <source>
        <dbReference type="ARBA" id="ARBA00023141"/>
    </source>
</evidence>
<dbReference type="RefSeq" id="WP_255226394.1">
    <property type="nucleotide sequence ID" value="NZ_JAJEKE010000002.1"/>
</dbReference>
<evidence type="ECO:0000256" key="6">
    <source>
        <dbReference type="ARBA" id="ARBA00022822"/>
    </source>
</evidence>
<name>A0ABT1NC89_9FIRM</name>
<comment type="similarity">
    <text evidence="9">Belongs to the TrpF family.</text>
</comment>
<dbReference type="GO" id="GO:0004640">
    <property type="term" value="F:phosphoribosylanthranilate isomerase activity"/>
    <property type="evidence" value="ECO:0007669"/>
    <property type="project" value="UniProtKB-EC"/>
</dbReference>
<feature type="domain" description="N-(5'phosphoribosyl) anthranilate isomerase (PRAI)" evidence="10">
    <location>
        <begin position="6"/>
        <end position="199"/>
    </location>
</feature>
<proteinExistence type="inferred from homology"/>
<dbReference type="PANTHER" id="PTHR42894">
    <property type="entry name" value="N-(5'-PHOSPHORIBOSYL)ANTHRANILATE ISOMERASE"/>
    <property type="match status" value="1"/>
</dbReference>
<dbReference type="InterPro" id="IPR013785">
    <property type="entry name" value="Aldolase_TIM"/>
</dbReference>
<evidence type="ECO:0000259" key="10">
    <source>
        <dbReference type="Pfam" id="PF00697"/>
    </source>
</evidence>
<evidence type="ECO:0000313" key="11">
    <source>
        <dbReference type="EMBL" id="MCQ1528880.1"/>
    </source>
</evidence>
<organism evidence="11 12">
    <name type="scientific">Lutispora saccharofermentans</name>
    <dbReference type="NCBI Taxonomy" id="3024236"/>
    <lineage>
        <taxon>Bacteria</taxon>
        <taxon>Bacillati</taxon>
        <taxon>Bacillota</taxon>
        <taxon>Clostridia</taxon>
        <taxon>Lutisporales</taxon>
        <taxon>Lutisporaceae</taxon>
        <taxon>Lutispora</taxon>
    </lineage>
</organism>
<dbReference type="HAMAP" id="MF_00135">
    <property type="entry name" value="PRAI"/>
    <property type="match status" value="1"/>
</dbReference>
<dbReference type="InterPro" id="IPR001240">
    <property type="entry name" value="PRAI_dom"/>
</dbReference>
<comment type="catalytic activity">
    <reaction evidence="1 9">
        <text>N-(5-phospho-beta-D-ribosyl)anthranilate = 1-(2-carboxyphenylamino)-1-deoxy-D-ribulose 5-phosphate</text>
        <dbReference type="Rhea" id="RHEA:21540"/>
        <dbReference type="ChEBI" id="CHEBI:18277"/>
        <dbReference type="ChEBI" id="CHEBI:58613"/>
        <dbReference type="EC" id="5.3.1.24"/>
    </reaction>
</comment>
<keyword evidence="8 9" id="KW-0413">Isomerase</keyword>
<protein>
    <recommendedName>
        <fullName evidence="4 9">N-(5'-phosphoribosyl)anthranilate isomerase</fullName>
        <shortName evidence="9">PRAI</shortName>
        <ecNumber evidence="3 9">5.3.1.24</ecNumber>
    </recommendedName>
</protein>
<dbReference type="PANTHER" id="PTHR42894:SF1">
    <property type="entry name" value="N-(5'-PHOSPHORIBOSYL)ANTHRANILATE ISOMERASE"/>
    <property type="match status" value="1"/>
</dbReference>
<dbReference type="EMBL" id="JAJEKE010000002">
    <property type="protein sequence ID" value="MCQ1528880.1"/>
    <property type="molecule type" value="Genomic_DNA"/>
</dbReference>
<evidence type="ECO:0000256" key="4">
    <source>
        <dbReference type="ARBA" id="ARBA00022272"/>
    </source>
</evidence>
<keyword evidence="5 9" id="KW-0028">Amino-acid biosynthesis</keyword>
<dbReference type="SUPFAM" id="SSF51366">
    <property type="entry name" value="Ribulose-phoshate binding barrel"/>
    <property type="match status" value="1"/>
</dbReference>
<dbReference type="CDD" id="cd00405">
    <property type="entry name" value="PRAI"/>
    <property type="match status" value="1"/>
</dbReference>
<keyword evidence="7 9" id="KW-0057">Aromatic amino acid biosynthesis</keyword>